<comment type="caution">
    <text evidence="2">The sequence shown here is derived from an EMBL/GenBank/DDBJ whole genome shotgun (WGS) entry which is preliminary data.</text>
</comment>
<organism evidence="2 3">
    <name type="scientific">Microdochium trichocladiopsis</name>
    <dbReference type="NCBI Taxonomy" id="1682393"/>
    <lineage>
        <taxon>Eukaryota</taxon>
        <taxon>Fungi</taxon>
        <taxon>Dikarya</taxon>
        <taxon>Ascomycota</taxon>
        <taxon>Pezizomycotina</taxon>
        <taxon>Sordariomycetes</taxon>
        <taxon>Xylariomycetidae</taxon>
        <taxon>Xylariales</taxon>
        <taxon>Microdochiaceae</taxon>
        <taxon>Microdochium</taxon>
    </lineage>
</organism>
<dbReference type="EMBL" id="JAGTJQ010000009">
    <property type="protein sequence ID" value="KAH7024475.1"/>
    <property type="molecule type" value="Genomic_DNA"/>
</dbReference>
<reference evidence="2" key="1">
    <citation type="journal article" date="2021" name="Nat. Commun.">
        <title>Genetic determinants of endophytism in the Arabidopsis root mycobiome.</title>
        <authorList>
            <person name="Mesny F."/>
            <person name="Miyauchi S."/>
            <person name="Thiergart T."/>
            <person name="Pickel B."/>
            <person name="Atanasova L."/>
            <person name="Karlsson M."/>
            <person name="Huettel B."/>
            <person name="Barry K.W."/>
            <person name="Haridas S."/>
            <person name="Chen C."/>
            <person name="Bauer D."/>
            <person name="Andreopoulos W."/>
            <person name="Pangilinan J."/>
            <person name="LaButti K."/>
            <person name="Riley R."/>
            <person name="Lipzen A."/>
            <person name="Clum A."/>
            <person name="Drula E."/>
            <person name="Henrissat B."/>
            <person name="Kohler A."/>
            <person name="Grigoriev I.V."/>
            <person name="Martin F.M."/>
            <person name="Hacquard S."/>
        </authorList>
    </citation>
    <scope>NUCLEOTIDE SEQUENCE</scope>
    <source>
        <strain evidence="2">MPI-CAGE-CH-0230</strain>
    </source>
</reference>
<name>A0A9P9BLK1_9PEZI</name>
<sequence>MKFTSSAAAIALLAAPMAQALPRTNMPQISGHPIRDVERLAELEALHNTTLSKLMEGDYQPVARRAGSAAGENNLDKRVTLILGVSGMVLVEVAKEVAPFLGEIANSIAGAVGDMKDQVWHDETKCRTYFQTHAGGEEEIRTYNRGSSGATATHNLNAGWVDPENNAPPVHYFKDDQGMGEYSVQFTATDSHAWGGIEGTTKCSIQGLCHPQYIFYRDGYNIVLDTWKSEGRVSACQYSGGEDCAGLCAFGVKDQFSNNGVKWGGDCAVPCADQGGLPDSSVESK</sequence>
<dbReference type="RefSeq" id="XP_046008023.1">
    <property type="nucleotide sequence ID" value="XM_046151339.1"/>
</dbReference>
<dbReference type="Proteomes" id="UP000756346">
    <property type="component" value="Unassembled WGS sequence"/>
</dbReference>
<feature type="chain" id="PRO_5040490757" evidence="1">
    <location>
        <begin position="21"/>
        <end position="285"/>
    </location>
</feature>
<dbReference type="OrthoDB" id="2119228at2759"/>
<accession>A0A9P9BLK1</accession>
<dbReference type="AlphaFoldDB" id="A0A9P9BLK1"/>
<gene>
    <name evidence="2" type="ORF">B0I36DRAFT_274027</name>
</gene>
<evidence type="ECO:0000313" key="3">
    <source>
        <dbReference type="Proteomes" id="UP000756346"/>
    </source>
</evidence>
<proteinExistence type="predicted"/>
<evidence type="ECO:0000313" key="2">
    <source>
        <dbReference type="EMBL" id="KAH7024475.1"/>
    </source>
</evidence>
<keyword evidence="1" id="KW-0732">Signal</keyword>
<evidence type="ECO:0000256" key="1">
    <source>
        <dbReference type="SAM" id="SignalP"/>
    </source>
</evidence>
<protein>
    <submittedName>
        <fullName evidence="2">Uncharacterized protein</fullName>
    </submittedName>
</protein>
<dbReference type="GeneID" id="70180885"/>
<keyword evidence="3" id="KW-1185">Reference proteome</keyword>
<feature type="signal peptide" evidence="1">
    <location>
        <begin position="1"/>
        <end position="20"/>
    </location>
</feature>